<dbReference type="EMBL" id="JAGPXF010000009">
    <property type="protein sequence ID" value="KAH7231013.1"/>
    <property type="molecule type" value="Genomic_DNA"/>
</dbReference>
<comment type="caution">
    <text evidence="1">The sequence shown here is derived from an EMBL/GenBank/DDBJ whole genome shotgun (WGS) entry which is preliminary data.</text>
</comment>
<reference evidence="1" key="1">
    <citation type="journal article" date="2021" name="Nat. Commun.">
        <title>Genetic determinants of endophytism in the Arabidopsis root mycobiome.</title>
        <authorList>
            <person name="Mesny F."/>
            <person name="Miyauchi S."/>
            <person name="Thiergart T."/>
            <person name="Pickel B."/>
            <person name="Atanasova L."/>
            <person name="Karlsson M."/>
            <person name="Huettel B."/>
            <person name="Barry K.W."/>
            <person name="Haridas S."/>
            <person name="Chen C."/>
            <person name="Bauer D."/>
            <person name="Andreopoulos W."/>
            <person name="Pangilinan J."/>
            <person name="LaButti K."/>
            <person name="Riley R."/>
            <person name="Lipzen A."/>
            <person name="Clum A."/>
            <person name="Drula E."/>
            <person name="Henrissat B."/>
            <person name="Kohler A."/>
            <person name="Grigoriev I.V."/>
            <person name="Martin F.M."/>
            <person name="Hacquard S."/>
        </authorList>
    </citation>
    <scope>NUCLEOTIDE SEQUENCE</scope>
    <source>
        <strain evidence="1">MPI-SDFR-AT-0068</strain>
    </source>
</reference>
<organism evidence="1 2">
    <name type="scientific">Fusarium tricinctum</name>
    <dbReference type="NCBI Taxonomy" id="61284"/>
    <lineage>
        <taxon>Eukaryota</taxon>
        <taxon>Fungi</taxon>
        <taxon>Dikarya</taxon>
        <taxon>Ascomycota</taxon>
        <taxon>Pezizomycotina</taxon>
        <taxon>Sordariomycetes</taxon>
        <taxon>Hypocreomycetidae</taxon>
        <taxon>Hypocreales</taxon>
        <taxon>Nectriaceae</taxon>
        <taxon>Fusarium</taxon>
        <taxon>Fusarium tricinctum species complex</taxon>
    </lineage>
</organism>
<dbReference type="OrthoDB" id="4766886at2759"/>
<feature type="non-terminal residue" evidence="1">
    <location>
        <position position="1"/>
    </location>
</feature>
<protein>
    <submittedName>
        <fullName evidence="1">Uncharacterized protein</fullName>
    </submittedName>
</protein>
<proteinExistence type="predicted"/>
<evidence type="ECO:0000313" key="2">
    <source>
        <dbReference type="Proteomes" id="UP000813427"/>
    </source>
</evidence>
<name>A0A8K0W507_9HYPO</name>
<accession>A0A8K0W507</accession>
<evidence type="ECO:0000313" key="1">
    <source>
        <dbReference type="EMBL" id="KAH7231013.1"/>
    </source>
</evidence>
<feature type="non-terminal residue" evidence="1">
    <location>
        <position position="166"/>
    </location>
</feature>
<dbReference type="AlphaFoldDB" id="A0A8K0W507"/>
<keyword evidence="2" id="KW-1185">Reference proteome</keyword>
<dbReference type="Proteomes" id="UP000813427">
    <property type="component" value="Unassembled WGS sequence"/>
</dbReference>
<sequence length="166" mass="18102">GWTKLWKKGNEVIPEVSDRPGRIIDKSAPADRPTGLILLIGNKTKASVLAKFRVGCSTTALHRSQGEIHLQTSTLNGLDKSTVLVADAEWPAHNRMPTTSGNAQCHQTESRTFSVAPAAVEIPEIVGDILHRILLPFTDVVCIFVKDIGGVHNTAVRLRMLLERGH</sequence>
<gene>
    <name evidence="1" type="ORF">BKA59DRAFT_536066</name>
</gene>